<evidence type="ECO:0000256" key="7">
    <source>
        <dbReference type="ARBA" id="ARBA00022840"/>
    </source>
</evidence>
<evidence type="ECO:0000256" key="4">
    <source>
        <dbReference type="ARBA" id="ARBA00022763"/>
    </source>
</evidence>
<evidence type="ECO:0000313" key="20">
    <source>
        <dbReference type="Proteomes" id="UP000663841"/>
    </source>
</evidence>
<dbReference type="InterPro" id="IPR027417">
    <property type="entry name" value="P-loop_NTPase"/>
</dbReference>
<proteinExistence type="inferred from homology"/>
<keyword evidence="5 16" id="KW-0378">Hydrolase</keyword>
<dbReference type="InterPro" id="IPR037151">
    <property type="entry name" value="AlkB-like_sf"/>
</dbReference>
<keyword evidence="3 16" id="KW-0547">Nucleotide-binding</keyword>
<evidence type="ECO:0000313" key="19">
    <source>
        <dbReference type="EMBL" id="CAE6445029.1"/>
    </source>
</evidence>
<evidence type="ECO:0000256" key="13">
    <source>
        <dbReference type="ARBA" id="ARBA00023242"/>
    </source>
</evidence>
<evidence type="ECO:0000256" key="1">
    <source>
        <dbReference type="ARBA" id="ARBA00004123"/>
    </source>
</evidence>
<evidence type="ECO:0000256" key="5">
    <source>
        <dbReference type="ARBA" id="ARBA00022801"/>
    </source>
</evidence>
<comment type="subcellular location">
    <subcellularLocation>
        <location evidence="1 16">Nucleus</location>
    </subcellularLocation>
</comment>
<dbReference type="GO" id="GO:0016787">
    <property type="term" value="F:hydrolase activity"/>
    <property type="evidence" value="ECO:0007669"/>
    <property type="project" value="UniProtKB-KW"/>
</dbReference>
<accession>A0A8H3B0Z0</accession>
<sequence length="712" mass="77068">MPKRKLHAVSSPEPAPKRSKVLESEPKGAKGAFKQFQPTEAFSDQYGLNLEGADVYYQEDFIPSEMANKWYEELNELDTWYRPTLKVHGREVIQSRLIAAYATDPDMTVKYSGHPVILHTDYPRALRAIQDQVEEQLDVTFNHVMLNKYEDGSVYIGKHSDTKENKVIASVSLGAVRSFIMSPKSTGRNKASKSASSGTRRWDLANGSLVVMQGDTQENWKRRDECGDRLQIPCLAFHLNLQNMASTSAAPTITVPSTSSATRSSRIAPHSHIKGLGLSPEGNALPASAGFIGQEMAREACGVVVELVKSRKFSGRALLLAGAPGTGKTALALAISQELGAKVPFCPMVGSEVYSAEVKKTEVLAEAFRRAIGLRIKETKEVYEGELTELTPTESENPLSGYGKTISNVVIGLKTVKGTKQLRLDPGIYESILKEKIVVGDVVYIEANTGAVKRVGRSDAYASAFDLESDTYVPLPKGEVHKKKQLVQDVTLGDLDSANARPSGGQDVLSVMGQLVKSNRTEITEKLRREVNKVVKGYVDQGVAEVVPGVVFIDEVHMLDIECFTYLNLLLESPMAPTVILATNRGKSLVRGTTDVYSAHGIPSDLLDRCLIVKTDPYTRAQVSQVVALRASVEGLTLGSGTLDRLAEEGEKGSLRYALQLITPASIVASLSGRKEILPTDIGEMNELFLDAKTSAGMMAAAGGGYTGGASS</sequence>
<dbReference type="GO" id="GO:0005524">
    <property type="term" value="F:ATP binding"/>
    <property type="evidence" value="ECO:0007669"/>
    <property type="project" value="UniProtKB-KW"/>
</dbReference>
<feature type="domain" description="AAA+ ATPase" evidence="18">
    <location>
        <begin position="314"/>
        <end position="617"/>
    </location>
</feature>
<dbReference type="GO" id="GO:0006325">
    <property type="term" value="P:chromatin organization"/>
    <property type="evidence" value="ECO:0007669"/>
    <property type="project" value="UniProtKB-KW"/>
</dbReference>
<dbReference type="Gene3D" id="3.40.50.300">
    <property type="entry name" value="P-loop containing nucleotide triphosphate hydrolases"/>
    <property type="match status" value="1"/>
</dbReference>
<dbReference type="EC" id="3.6.4.12" evidence="16"/>
<dbReference type="Pfam" id="PF06068">
    <property type="entry name" value="TIP49"/>
    <property type="match status" value="1"/>
</dbReference>
<dbReference type="EMBL" id="CAJMWW010000108">
    <property type="protein sequence ID" value="CAE6445029.1"/>
    <property type="molecule type" value="Genomic_DNA"/>
</dbReference>
<dbReference type="InterPro" id="IPR010339">
    <property type="entry name" value="TIP49_P-loop"/>
</dbReference>
<keyword evidence="9 16" id="KW-0805">Transcription regulation</keyword>
<keyword evidence="4 16" id="KW-0227">DNA damage</keyword>
<evidence type="ECO:0000256" key="8">
    <source>
        <dbReference type="ARBA" id="ARBA00022853"/>
    </source>
</evidence>
<dbReference type="Proteomes" id="UP000663841">
    <property type="component" value="Unassembled WGS sequence"/>
</dbReference>
<evidence type="ECO:0000256" key="9">
    <source>
        <dbReference type="ARBA" id="ARBA00023015"/>
    </source>
</evidence>
<evidence type="ECO:0000256" key="15">
    <source>
        <dbReference type="ARBA" id="ARBA00047995"/>
    </source>
</evidence>
<dbReference type="SMART" id="SM00382">
    <property type="entry name" value="AAA"/>
    <property type="match status" value="1"/>
</dbReference>
<dbReference type="AlphaFoldDB" id="A0A8H3B0Z0"/>
<keyword evidence="8 16" id="KW-0156">Chromatin regulator</keyword>
<dbReference type="GO" id="GO:0006281">
    <property type="term" value="P:DNA repair"/>
    <property type="evidence" value="ECO:0007669"/>
    <property type="project" value="UniProtKB-KW"/>
</dbReference>
<evidence type="ECO:0000256" key="2">
    <source>
        <dbReference type="ARBA" id="ARBA00007519"/>
    </source>
</evidence>
<dbReference type="InterPro" id="IPR041048">
    <property type="entry name" value="RuvB-like_C"/>
</dbReference>
<dbReference type="Gene3D" id="2.40.50.360">
    <property type="entry name" value="RuvB-like helicase, domain II"/>
    <property type="match status" value="1"/>
</dbReference>
<keyword evidence="12 16" id="KW-0234">DNA repair</keyword>
<comment type="similarity">
    <text evidence="2 16">Belongs to the RuvB family.</text>
</comment>
<dbReference type="Gene3D" id="1.10.8.60">
    <property type="match status" value="1"/>
</dbReference>
<protein>
    <recommendedName>
        <fullName evidence="16">RuvB-like helicase</fullName>
        <ecNumber evidence="16">3.6.4.12</ecNumber>
    </recommendedName>
</protein>
<evidence type="ECO:0000256" key="14">
    <source>
        <dbReference type="ARBA" id="ARBA00025345"/>
    </source>
</evidence>
<organism evidence="19 20">
    <name type="scientific">Rhizoctonia solani</name>
    <dbReference type="NCBI Taxonomy" id="456999"/>
    <lineage>
        <taxon>Eukaryota</taxon>
        <taxon>Fungi</taxon>
        <taxon>Dikarya</taxon>
        <taxon>Basidiomycota</taxon>
        <taxon>Agaricomycotina</taxon>
        <taxon>Agaricomycetes</taxon>
        <taxon>Cantharellales</taxon>
        <taxon>Ceratobasidiaceae</taxon>
        <taxon>Rhizoctonia</taxon>
    </lineage>
</organism>
<evidence type="ECO:0000256" key="12">
    <source>
        <dbReference type="ARBA" id="ARBA00023204"/>
    </source>
</evidence>
<dbReference type="InterPro" id="IPR042487">
    <property type="entry name" value="RuvBL1/2_DNA/RNA_bd_dom"/>
</dbReference>
<dbReference type="GO" id="GO:0003678">
    <property type="term" value="F:DNA helicase activity"/>
    <property type="evidence" value="ECO:0007669"/>
    <property type="project" value="UniProtKB-EC"/>
</dbReference>
<dbReference type="Pfam" id="PF13532">
    <property type="entry name" value="2OG-FeII_Oxy_2"/>
    <property type="match status" value="1"/>
</dbReference>
<evidence type="ECO:0000256" key="10">
    <source>
        <dbReference type="ARBA" id="ARBA00023159"/>
    </source>
</evidence>
<dbReference type="PANTHER" id="PTHR11093">
    <property type="entry name" value="RUVB-RELATED REPTIN AND PONTIN"/>
    <property type="match status" value="1"/>
</dbReference>
<evidence type="ECO:0000256" key="17">
    <source>
        <dbReference type="SAM" id="MobiDB-lite"/>
    </source>
</evidence>
<dbReference type="InterPro" id="IPR003593">
    <property type="entry name" value="AAA+_ATPase"/>
</dbReference>
<evidence type="ECO:0000256" key="16">
    <source>
        <dbReference type="RuleBase" id="RU363048"/>
    </source>
</evidence>
<comment type="function">
    <text evidence="14">DNA helicase which participates in several chromatin remodeling complexes, including the SWR1 and the INO80 complexes. The SWR1 complex mediates the ATP-dependent exchange of histone H2A for the H2A variant HZT1 leading to transcriptional regulation of selected genes by chromatin remodeling. The INO80 complex remodels chromatin by shifting nucleosomes and is involved in DNA repair. Also involved in pre-rRNA processing.</text>
</comment>
<dbReference type="FunFam" id="2.40.50.360:FF:000001">
    <property type="entry name" value="RuvB-like helicase"/>
    <property type="match status" value="1"/>
</dbReference>
<evidence type="ECO:0000259" key="18">
    <source>
        <dbReference type="SMART" id="SM00382"/>
    </source>
</evidence>
<dbReference type="InterPro" id="IPR027450">
    <property type="entry name" value="AlkB-like"/>
</dbReference>
<dbReference type="CDD" id="cd00009">
    <property type="entry name" value="AAA"/>
    <property type="match status" value="1"/>
</dbReference>
<evidence type="ECO:0000256" key="11">
    <source>
        <dbReference type="ARBA" id="ARBA00023163"/>
    </source>
</evidence>
<evidence type="ECO:0000256" key="3">
    <source>
        <dbReference type="ARBA" id="ARBA00022741"/>
    </source>
</evidence>
<dbReference type="SUPFAM" id="SSF52540">
    <property type="entry name" value="P-loop containing nucleoside triphosphate hydrolases"/>
    <property type="match status" value="1"/>
</dbReference>
<name>A0A8H3B0Z0_9AGAM</name>
<dbReference type="Pfam" id="PF17856">
    <property type="entry name" value="TIP49_C"/>
    <property type="match status" value="1"/>
</dbReference>
<keyword evidence="11 16" id="KW-0804">Transcription</keyword>
<keyword evidence="7 16" id="KW-0067">ATP-binding</keyword>
<dbReference type="GO" id="GO:0005634">
    <property type="term" value="C:nucleus"/>
    <property type="evidence" value="ECO:0007669"/>
    <property type="project" value="UniProtKB-SubCell"/>
</dbReference>
<dbReference type="InterPro" id="IPR027238">
    <property type="entry name" value="RuvB-like"/>
</dbReference>
<reference evidence="19" key="1">
    <citation type="submission" date="2021-01" db="EMBL/GenBank/DDBJ databases">
        <authorList>
            <person name="Kaushik A."/>
        </authorList>
    </citation>
    <scope>NUCLEOTIDE SEQUENCE</scope>
    <source>
        <strain evidence="19">AG3-T5</strain>
    </source>
</reference>
<comment type="catalytic activity">
    <reaction evidence="15 16">
        <text>ATP + H2O = ADP + phosphate + H(+)</text>
        <dbReference type="Rhea" id="RHEA:13065"/>
        <dbReference type="ChEBI" id="CHEBI:15377"/>
        <dbReference type="ChEBI" id="CHEBI:15378"/>
        <dbReference type="ChEBI" id="CHEBI:30616"/>
        <dbReference type="ChEBI" id="CHEBI:43474"/>
        <dbReference type="ChEBI" id="CHEBI:456216"/>
        <dbReference type="EC" id="3.6.4.12"/>
    </reaction>
</comment>
<comment type="caution">
    <text evidence="19">The sequence shown here is derived from an EMBL/GenBank/DDBJ whole genome shotgun (WGS) entry which is preliminary data.</text>
</comment>
<feature type="region of interest" description="Disordered" evidence="17">
    <location>
        <begin position="1"/>
        <end position="32"/>
    </location>
</feature>
<keyword evidence="6 16" id="KW-0347">Helicase</keyword>
<gene>
    <name evidence="19" type="ORF">RDB_LOCUS109656</name>
</gene>
<keyword evidence="13 16" id="KW-0539">Nucleus</keyword>
<comment type="function">
    <text evidence="16">DNA helicase participates in several chromatin remodeling complexes, including the SWR1 and the INO80 complexes.</text>
</comment>
<dbReference type="SUPFAM" id="SSF51197">
    <property type="entry name" value="Clavaminate synthase-like"/>
    <property type="match status" value="1"/>
</dbReference>
<dbReference type="Gene3D" id="2.60.120.590">
    <property type="entry name" value="Alpha-ketoglutarate-dependent dioxygenase AlkB-like"/>
    <property type="match status" value="1"/>
</dbReference>
<keyword evidence="10" id="KW-0010">Activator</keyword>
<evidence type="ECO:0000256" key="6">
    <source>
        <dbReference type="ARBA" id="ARBA00022806"/>
    </source>
</evidence>